<proteinExistence type="predicted"/>
<sequence>MSLTSHLDQLRQKHQALEKQIEDEQRRPSSDPLAIATLKRQKLHLKDEITRLAPDYH</sequence>
<dbReference type="Gene3D" id="6.10.280.50">
    <property type="match status" value="1"/>
</dbReference>
<name>A0A8J7M8D2_9RHOB</name>
<dbReference type="Pfam" id="PF04325">
    <property type="entry name" value="DUF465"/>
    <property type="match status" value="1"/>
</dbReference>
<evidence type="ECO:0000313" key="2">
    <source>
        <dbReference type="EMBL" id="MBK0400090.1"/>
    </source>
</evidence>
<dbReference type="InterPro" id="IPR007420">
    <property type="entry name" value="DUF465"/>
</dbReference>
<evidence type="ECO:0000313" key="3">
    <source>
        <dbReference type="Proteomes" id="UP000655420"/>
    </source>
</evidence>
<organism evidence="2 3">
    <name type="scientific">Thermohalobaculum xanthum</name>
    <dbReference type="NCBI Taxonomy" id="2753746"/>
    <lineage>
        <taxon>Bacteria</taxon>
        <taxon>Pseudomonadati</taxon>
        <taxon>Pseudomonadota</taxon>
        <taxon>Alphaproteobacteria</taxon>
        <taxon>Rhodobacterales</taxon>
        <taxon>Paracoccaceae</taxon>
        <taxon>Thermohalobaculum</taxon>
    </lineage>
</organism>
<accession>A0A8J7M8D2</accession>
<dbReference type="RefSeq" id="WP_200610414.1">
    <property type="nucleotide sequence ID" value="NZ_JAEHHL010000007.1"/>
</dbReference>
<keyword evidence="3" id="KW-1185">Reference proteome</keyword>
<gene>
    <name evidence="2" type="ORF">H0I76_12895</name>
</gene>
<protein>
    <submittedName>
        <fullName evidence="2">DUF465 domain-containing protein</fullName>
    </submittedName>
</protein>
<feature type="compositionally biased region" description="Basic and acidic residues" evidence="1">
    <location>
        <begin position="8"/>
        <end position="29"/>
    </location>
</feature>
<dbReference type="Proteomes" id="UP000655420">
    <property type="component" value="Unassembled WGS sequence"/>
</dbReference>
<comment type="caution">
    <text evidence="2">The sequence shown here is derived from an EMBL/GenBank/DDBJ whole genome shotgun (WGS) entry which is preliminary data.</text>
</comment>
<reference evidence="2" key="1">
    <citation type="submission" date="2020-12" db="EMBL/GenBank/DDBJ databases">
        <title>Bacterial taxonomy.</title>
        <authorList>
            <person name="Pan X."/>
        </authorList>
    </citation>
    <scope>NUCLEOTIDE SEQUENCE</scope>
    <source>
        <strain evidence="2">M0105</strain>
    </source>
</reference>
<evidence type="ECO:0000256" key="1">
    <source>
        <dbReference type="SAM" id="MobiDB-lite"/>
    </source>
</evidence>
<dbReference type="AlphaFoldDB" id="A0A8J7M8D2"/>
<feature type="region of interest" description="Disordered" evidence="1">
    <location>
        <begin position="1"/>
        <end position="30"/>
    </location>
</feature>
<dbReference type="EMBL" id="JAEHHL010000007">
    <property type="protein sequence ID" value="MBK0400090.1"/>
    <property type="molecule type" value="Genomic_DNA"/>
</dbReference>
<dbReference type="InterPro" id="IPR038444">
    <property type="entry name" value="DUF465_sf"/>
</dbReference>